<feature type="binding site" evidence="2">
    <location>
        <position position="116"/>
    </location>
    <ligand>
        <name>Fe cation</name>
        <dbReference type="ChEBI" id="CHEBI:24875"/>
    </ligand>
</feature>
<evidence type="ECO:0000256" key="2">
    <source>
        <dbReference type="HAMAP-Rule" id="MF_00163"/>
    </source>
</evidence>
<keyword evidence="2" id="KW-0378">Hydrolase</keyword>
<comment type="cofactor">
    <cofactor evidence="2">
        <name>Fe(2+)</name>
        <dbReference type="ChEBI" id="CHEBI:29033"/>
    </cofactor>
    <text evidence="2">Binds 1 Fe(2+) ion.</text>
</comment>
<dbReference type="HAMAP" id="MF_00163">
    <property type="entry name" value="Pep_deformylase"/>
    <property type="match status" value="1"/>
</dbReference>
<evidence type="ECO:0000256" key="1">
    <source>
        <dbReference type="ARBA" id="ARBA00010759"/>
    </source>
</evidence>
<dbReference type="SUPFAM" id="SSF56420">
    <property type="entry name" value="Peptide deformylase"/>
    <property type="match status" value="1"/>
</dbReference>
<protein>
    <recommendedName>
        <fullName evidence="2">Peptide deformylase</fullName>
        <shortName evidence="2">PDF</shortName>
        <ecNumber evidence="2">3.5.1.88</ecNumber>
    </recommendedName>
    <alternativeName>
        <fullName evidence="2">Polypeptide deformylase</fullName>
    </alternativeName>
</protein>
<comment type="similarity">
    <text evidence="1 2">Belongs to the polypeptide deformylase family.</text>
</comment>
<comment type="catalytic activity">
    <reaction evidence="2">
        <text>N-terminal N-formyl-L-methionyl-[peptide] + H2O = N-terminal L-methionyl-[peptide] + formate</text>
        <dbReference type="Rhea" id="RHEA:24420"/>
        <dbReference type="Rhea" id="RHEA-COMP:10639"/>
        <dbReference type="Rhea" id="RHEA-COMP:10640"/>
        <dbReference type="ChEBI" id="CHEBI:15377"/>
        <dbReference type="ChEBI" id="CHEBI:15740"/>
        <dbReference type="ChEBI" id="CHEBI:49298"/>
        <dbReference type="ChEBI" id="CHEBI:64731"/>
        <dbReference type="EC" id="3.5.1.88"/>
    </reaction>
</comment>
<dbReference type="EC" id="3.5.1.88" evidence="2"/>
<dbReference type="GO" id="GO:0042586">
    <property type="term" value="F:peptide deformylase activity"/>
    <property type="evidence" value="ECO:0007669"/>
    <property type="project" value="UniProtKB-UniRule"/>
</dbReference>
<dbReference type="CDD" id="cd00487">
    <property type="entry name" value="Pep_deformylase"/>
    <property type="match status" value="1"/>
</dbReference>
<dbReference type="Proteomes" id="UP000178996">
    <property type="component" value="Unassembled WGS sequence"/>
</dbReference>
<dbReference type="GO" id="GO:0006412">
    <property type="term" value="P:translation"/>
    <property type="evidence" value="ECO:0007669"/>
    <property type="project" value="UniProtKB-UniRule"/>
</dbReference>
<dbReference type="EMBL" id="MHOB01000053">
    <property type="protein sequence ID" value="OGZ56339.1"/>
    <property type="molecule type" value="Genomic_DNA"/>
</dbReference>
<dbReference type="PIRSF" id="PIRSF004749">
    <property type="entry name" value="Pep_def"/>
    <property type="match status" value="1"/>
</dbReference>
<dbReference type="AlphaFoldDB" id="A0A1G2H1V1"/>
<dbReference type="PRINTS" id="PR01576">
    <property type="entry name" value="PDEFORMYLASE"/>
</dbReference>
<reference evidence="3 4" key="1">
    <citation type="journal article" date="2016" name="Nat. Commun.">
        <title>Thousands of microbial genomes shed light on interconnected biogeochemical processes in an aquifer system.</title>
        <authorList>
            <person name="Anantharaman K."/>
            <person name="Brown C.T."/>
            <person name="Hug L.A."/>
            <person name="Sharon I."/>
            <person name="Castelle C.J."/>
            <person name="Probst A.J."/>
            <person name="Thomas B.C."/>
            <person name="Singh A."/>
            <person name="Wilkins M.J."/>
            <person name="Karaoz U."/>
            <person name="Brodie E.L."/>
            <person name="Williams K.H."/>
            <person name="Hubbard S.S."/>
            <person name="Banfield J.F."/>
        </authorList>
    </citation>
    <scope>NUCLEOTIDE SEQUENCE [LARGE SCALE GENOMIC DNA]</scope>
</reference>
<keyword evidence="2" id="KW-0479">Metal-binding</keyword>
<sequence length="184" mass="20726">MSNQIVTTPNQVLRKNAIAVKETEFGTSGLVKTIDAMSKALRATSEGIGIAAPQIGISKRIFLASEEALVIDKKLKHPDDRFGKEKDTDKKWEYYTFINPEIIKISTKKFNGVEGCLSVPKKYGEVERAEKIRVRARDEKGHVFERGASKLFARLIQHEIDHLNGVLFIDKVKKLTVVKETENT</sequence>
<organism evidence="3 4">
    <name type="scientific">Candidatus Ryanbacteria bacterium RIFCSPLOWO2_12_FULL_47_9c</name>
    <dbReference type="NCBI Taxonomy" id="1802131"/>
    <lineage>
        <taxon>Bacteria</taxon>
        <taxon>Candidatus Ryaniibacteriota</taxon>
    </lineage>
</organism>
<keyword evidence="2" id="KW-0648">Protein biosynthesis</keyword>
<comment type="function">
    <text evidence="2">Removes the formyl group from the N-terminal Met of newly synthesized proteins. Requires at least a dipeptide for an efficient rate of reaction. N-terminal L-methionine is a prerequisite for activity but the enzyme has broad specificity at other positions.</text>
</comment>
<gene>
    <name evidence="2" type="primary">def</name>
    <name evidence="3" type="ORF">A3G60_02060</name>
</gene>
<dbReference type="InterPro" id="IPR036821">
    <property type="entry name" value="Peptide_deformylase_sf"/>
</dbReference>
<feature type="binding site" evidence="2">
    <location>
        <position position="158"/>
    </location>
    <ligand>
        <name>Fe cation</name>
        <dbReference type="ChEBI" id="CHEBI:24875"/>
    </ligand>
</feature>
<dbReference type="PANTHER" id="PTHR10458">
    <property type="entry name" value="PEPTIDE DEFORMYLASE"/>
    <property type="match status" value="1"/>
</dbReference>
<keyword evidence="2" id="KW-0408">Iron</keyword>
<proteinExistence type="inferred from homology"/>
<evidence type="ECO:0000313" key="3">
    <source>
        <dbReference type="EMBL" id="OGZ56339.1"/>
    </source>
</evidence>
<dbReference type="InterPro" id="IPR023635">
    <property type="entry name" value="Peptide_deformylase"/>
</dbReference>
<dbReference type="NCBIfam" id="TIGR00079">
    <property type="entry name" value="pept_deformyl"/>
    <property type="match status" value="1"/>
</dbReference>
<dbReference type="NCBIfam" id="NF001159">
    <property type="entry name" value="PRK00150.1-3"/>
    <property type="match status" value="1"/>
</dbReference>
<feature type="binding site" evidence="2">
    <location>
        <position position="162"/>
    </location>
    <ligand>
        <name>Fe cation</name>
        <dbReference type="ChEBI" id="CHEBI:24875"/>
    </ligand>
</feature>
<dbReference type="PANTHER" id="PTHR10458:SF22">
    <property type="entry name" value="PEPTIDE DEFORMYLASE"/>
    <property type="match status" value="1"/>
</dbReference>
<evidence type="ECO:0000313" key="4">
    <source>
        <dbReference type="Proteomes" id="UP000178996"/>
    </source>
</evidence>
<dbReference type="GO" id="GO:0046872">
    <property type="term" value="F:metal ion binding"/>
    <property type="evidence" value="ECO:0007669"/>
    <property type="project" value="UniProtKB-KW"/>
</dbReference>
<comment type="caution">
    <text evidence="3">The sequence shown here is derived from an EMBL/GenBank/DDBJ whole genome shotgun (WGS) entry which is preliminary data.</text>
</comment>
<dbReference type="Gene3D" id="3.90.45.10">
    <property type="entry name" value="Peptide deformylase"/>
    <property type="match status" value="1"/>
</dbReference>
<name>A0A1G2H1V1_9BACT</name>
<accession>A0A1G2H1V1</accession>
<dbReference type="Pfam" id="PF01327">
    <property type="entry name" value="Pep_deformylase"/>
    <property type="match status" value="1"/>
</dbReference>
<feature type="active site" evidence="2">
    <location>
        <position position="159"/>
    </location>
</feature>